<feature type="transmembrane region" description="Helical" evidence="1">
    <location>
        <begin position="314"/>
        <end position="341"/>
    </location>
</feature>
<feature type="transmembrane region" description="Helical" evidence="1">
    <location>
        <begin position="362"/>
        <end position="380"/>
    </location>
</feature>
<feature type="transmembrane region" description="Helical" evidence="1">
    <location>
        <begin position="185"/>
        <end position="214"/>
    </location>
</feature>
<evidence type="ECO:0000313" key="2">
    <source>
        <dbReference type="EMBL" id="SUS05557.1"/>
    </source>
</evidence>
<gene>
    <name evidence="2" type="ORF">DF3PB_20026</name>
</gene>
<feature type="transmembrane region" description="Helical" evidence="1">
    <location>
        <begin position="283"/>
        <end position="308"/>
    </location>
</feature>
<keyword evidence="1" id="KW-0472">Membrane</keyword>
<feature type="transmembrane region" description="Helical" evidence="1">
    <location>
        <begin position="226"/>
        <end position="245"/>
    </location>
</feature>
<keyword evidence="1" id="KW-1133">Transmembrane helix</keyword>
<feature type="transmembrane region" description="Helical" evidence="1">
    <location>
        <begin position="150"/>
        <end position="173"/>
    </location>
</feature>
<name>A0A380TD53_9ZZZZ</name>
<feature type="transmembrane region" description="Helical" evidence="1">
    <location>
        <begin position="21"/>
        <end position="43"/>
    </location>
</feature>
<feature type="transmembrane region" description="Helical" evidence="1">
    <location>
        <begin position="91"/>
        <end position="112"/>
    </location>
</feature>
<dbReference type="AlphaFoldDB" id="A0A380TD53"/>
<keyword evidence="1" id="KW-0812">Transmembrane</keyword>
<organism evidence="2">
    <name type="scientific">metagenome</name>
    <dbReference type="NCBI Taxonomy" id="256318"/>
    <lineage>
        <taxon>unclassified sequences</taxon>
        <taxon>metagenomes</taxon>
    </lineage>
</organism>
<reference evidence="2" key="1">
    <citation type="submission" date="2018-07" db="EMBL/GenBank/DDBJ databases">
        <authorList>
            <person name="Quirk P.G."/>
            <person name="Krulwich T.A."/>
        </authorList>
    </citation>
    <scope>NUCLEOTIDE SEQUENCE</scope>
</reference>
<evidence type="ECO:0000256" key="1">
    <source>
        <dbReference type="SAM" id="Phobius"/>
    </source>
</evidence>
<feature type="transmembrane region" description="Helical" evidence="1">
    <location>
        <begin position="55"/>
        <end position="79"/>
    </location>
</feature>
<feature type="transmembrane region" description="Helical" evidence="1">
    <location>
        <begin position="386"/>
        <end position="412"/>
    </location>
</feature>
<dbReference type="EMBL" id="UIDG01000112">
    <property type="protein sequence ID" value="SUS05557.1"/>
    <property type="molecule type" value="Genomic_DNA"/>
</dbReference>
<accession>A0A380TD53</accession>
<proteinExistence type="predicted"/>
<protein>
    <submittedName>
        <fullName evidence="2">Uncharacterized protein</fullName>
    </submittedName>
</protein>
<sequence>MLSPVSLGGAKQRLLAERIPALFFGTAISAHVIAWAALALGAAELPYFAGGPGPVLAVVHTLTLGVLLCTAFGASLQMLPVALGQPAPTEGVCLVIFVALVTGAVPLITGFALTSVTLMGSAALPLVAAVALYVREIAALLRGGSGPLHWFILTAIIALSVAVLLAAALAANYTLGFLPDHGRIAAVHAVLAGFGFMGLMALGLSQILIPMFAIAEPPEEAPVRRAYALAAAALVLALSGLGTGVAPLTAAGAGVGLLAAAQHVQTMRAVVAKRLRRRMGPEFILLGASWAALLLALLAAAGGALGLLSETGGALVIVLVLFGWLLSILTGVLQRILPFLASMQAARAQTRSLAPAKLVEERALMIHLYGHLAGLGAVAAGTAVAIPWLIVAGAAAGTIGAVGFAWFALTVLQRTRSHLKAHALGRLSPS</sequence>